<gene>
    <name evidence="6" type="ordered locus">syc0316_c</name>
</gene>
<evidence type="ECO:0000256" key="4">
    <source>
        <dbReference type="ARBA" id="ARBA00023136"/>
    </source>
</evidence>
<dbReference type="Pfam" id="PF04191">
    <property type="entry name" value="PEMT"/>
    <property type="match status" value="1"/>
</dbReference>
<dbReference type="GO" id="GO:0012505">
    <property type="term" value="C:endomembrane system"/>
    <property type="evidence" value="ECO:0007669"/>
    <property type="project" value="UniProtKB-SubCell"/>
</dbReference>
<name>A0A0H3JZM4_SYNP6</name>
<dbReference type="Proteomes" id="UP000001175">
    <property type="component" value="Chromosome"/>
</dbReference>
<comment type="subcellular location">
    <subcellularLocation>
        <location evidence="1">Endomembrane system</location>
        <topology evidence="1">Multi-pass membrane protein</topology>
    </subcellularLocation>
</comment>
<keyword evidence="4 5" id="KW-0472">Membrane</keyword>
<feature type="transmembrane region" description="Helical" evidence="5">
    <location>
        <begin position="119"/>
        <end position="143"/>
    </location>
</feature>
<evidence type="ECO:0000256" key="2">
    <source>
        <dbReference type="ARBA" id="ARBA00022692"/>
    </source>
</evidence>
<dbReference type="InterPro" id="IPR007318">
    <property type="entry name" value="Phopholipid_MeTrfase"/>
</dbReference>
<feature type="transmembrane region" description="Helical" evidence="5">
    <location>
        <begin position="60"/>
        <end position="81"/>
    </location>
</feature>
<dbReference type="PANTHER" id="PTHR12714">
    <property type="entry name" value="PROTEIN-S ISOPRENYLCYSTEINE O-METHYLTRANSFERASE"/>
    <property type="match status" value="1"/>
</dbReference>
<dbReference type="eggNOG" id="COG2020">
    <property type="taxonomic scope" value="Bacteria"/>
</dbReference>
<keyword evidence="3 5" id="KW-1133">Transmembrane helix</keyword>
<evidence type="ECO:0000256" key="3">
    <source>
        <dbReference type="ARBA" id="ARBA00022989"/>
    </source>
</evidence>
<evidence type="ECO:0000256" key="5">
    <source>
        <dbReference type="SAM" id="Phobius"/>
    </source>
</evidence>
<reference evidence="6 7" key="1">
    <citation type="journal article" date="2007" name="Photosyn. Res.">
        <title>Complete nucleotide sequence of the freshwater unicellular cyanobacterium Synechococcus elongatus PCC 6301 chromosome: gene content and organization.</title>
        <authorList>
            <person name="Sugita C."/>
            <person name="Ogata K."/>
            <person name="Shikata M."/>
            <person name="Jikuya H."/>
            <person name="Takano J."/>
            <person name="Furumichi M."/>
            <person name="Kanehisa M."/>
            <person name="Omata T."/>
            <person name="Sugiura M."/>
            <person name="Sugita M."/>
        </authorList>
    </citation>
    <scope>NUCLEOTIDE SEQUENCE [LARGE SCALE GENOMIC DNA]</scope>
    <source>
        <strain evidence="7">ATCC 27144 / PCC 6301 / SAUG 1402/1</strain>
    </source>
</reference>
<proteinExistence type="predicted"/>
<accession>A0A0H3JZM4</accession>
<dbReference type="GO" id="GO:0016740">
    <property type="term" value="F:transferase activity"/>
    <property type="evidence" value="ECO:0007669"/>
    <property type="project" value="UniProtKB-ARBA"/>
</dbReference>
<dbReference type="AlphaFoldDB" id="A0A0H3JZM4"/>
<sequence length="174" mass="19648">MQSSEAAMALFQRWGFDWKHWYRGDRGEYWLLAQLVLLVALVLVPRWAIPIAADWIVWRWAIAIPFLIMGAGLAIAGLRFLGDSLSPLPAPHAESTLVQTGIYAWIRHPLYSGLMIGSLGWAIALWSLSQAAVSLALIGVLIGKARLEERWLRDRYSDYVDYQTRVKAFIPGLI</sequence>
<dbReference type="EMBL" id="AP008231">
    <property type="protein sequence ID" value="BAD78506.1"/>
    <property type="molecule type" value="Genomic_DNA"/>
</dbReference>
<evidence type="ECO:0000256" key="1">
    <source>
        <dbReference type="ARBA" id="ARBA00004127"/>
    </source>
</evidence>
<protein>
    <recommendedName>
        <fullName evidence="8">Isoprenylcysteine carboxylmethyltransferase family protein</fullName>
    </recommendedName>
</protein>
<keyword evidence="2 5" id="KW-0812">Transmembrane</keyword>
<evidence type="ECO:0000313" key="7">
    <source>
        <dbReference type="Proteomes" id="UP000001175"/>
    </source>
</evidence>
<dbReference type="PANTHER" id="PTHR12714:SF24">
    <property type="entry name" value="SLR1182 PROTEIN"/>
    <property type="match status" value="1"/>
</dbReference>
<dbReference type="Gene3D" id="1.20.120.1630">
    <property type="match status" value="1"/>
</dbReference>
<dbReference type="KEGG" id="syc:syc0316_c"/>
<evidence type="ECO:0000313" key="6">
    <source>
        <dbReference type="EMBL" id="BAD78506.1"/>
    </source>
</evidence>
<feature type="transmembrane region" description="Helical" evidence="5">
    <location>
        <begin position="29"/>
        <end position="48"/>
    </location>
</feature>
<evidence type="ECO:0008006" key="8">
    <source>
        <dbReference type="Google" id="ProtNLM"/>
    </source>
</evidence>
<organism evidence="6 7">
    <name type="scientific">Synechococcus sp. (strain ATCC 27144 / PCC 6301 / SAUG 1402/1)</name>
    <name type="common">Anacystis nidulans</name>
    <dbReference type="NCBI Taxonomy" id="269084"/>
    <lineage>
        <taxon>Bacteria</taxon>
        <taxon>Bacillati</taxon>
        <taxon>Cyanobacteriota</taxon>
        <taxon>Cyanophyceae</taxon>
        <taxon>Synechococcales</taxon>
        <taxon>Synechococcaceae</taxon>
        <taxon>Synechococcus</taxon>
    </lineage>
</organism>